<dbReference type="EMBL" id="CABVQH010000003">
    <property type="protein sequence ID" value="VWC59070.1"/>
    <property type="molecule type" value="Genomic_DNA"/>
</dbReference>
<accession>A0A6P2TR42</accession>
<organism evidence="2 3">
    <name type="scientific">Burkholderia lata (strain ATCC 17760 / DSM 23089 / LMG 22485 / NCIMB 9086 / R18194 / 383)</name>
    <dbReference type="NCBI Taxonomy" id="482957"/>
    <lineage>
        <taxon>Bacteria</taxon>
        <taxon>Pseudomonadati</taxon>
        <taxon>Pseudomonadota</taxon>
        <taxon>Betaproteobacteria</taxon>
        <taxon>Burkholderiales</taxon>
        <taxon>Burkholderiaceae</taxon>
        <taxon>Burkholderia</taxon>
        <taxon>Burkholderia cepacia complex</taxon>
    </lineage>
</organism>
<evidence type="ECO:0000256" key="1">
    <source>
        <dbReference type="SAM" id="MobiDB-lite"/>
    </source>
</evidence>
<dbReference type="AlphaFoldDB" id="A0A6P2TR42"/>
<feature type="region of interest" description="Disordered" evidence="1">
    <location>
        <begin position="1"/>
        <end position="49"/>
    </location>
</feature>
<sequence>MHGYSADNINMRSTGLNMAPVTQPRAGDPDVTHERPKVAQPRPPMKQESLMPRRCIGFHKDCRGWCPGGAVDQAAGMQVS</sequence>
<gene>
    <name evidence="2" type="ORF">BLA18109_01300</name>
</gene>
<feature type="compositionally biased region" description="Polar residues" evidence="1">
    <location>
        <begin position="7"/>
        <end position="16"/>
    </location>
</feature>
<dbReference type="Proteomes" id="UP000494260">
    <property type="component" value="Unassembled WGS sequence"/>
</dbReference>
<protein>
    <submittedName>
        <fullName evidence="2">Uncharacterized protein</fullName>
    </submittedName>
</protein>
<evidence type="ECO:0000313" key="2">
    <source>
        <dbReference type="EMBL" id="VWC59070.1"/>
    </source>
</evidence>
<name>A0A6P2TR42_BURL3</name>
<evidence type="ECO:0000313" key="3">
    <source>
        <dbReference type="Proteomes" id="UP000494260"/>
    </source>
</evidence>
<reference evidence="2 3" key="1">
    <citation type="submission" date="2019-09" db="EMBL/GenBank/DDBJ databases">
        <authorList>
            <person name="Depoorter E."/>
        </authorList>
    </citation>
    <scope>NUCLEOTIDE SEQUENCE [LARGE SCALE GENOMIC DNA]</scope>
    <source>
        <strain evidence="2">R-18109</strain>
    </source>
</reference>
<feature type="compositionally biased region" description="Basic and acidic residues" evidence="1">
    <location>
        <begin position="27"/>
        <end position="37"/>
    </location>
</feature>
<proteinExistence type="predicted"/>